<feature type="region of interest" description="Disordered" evidence="1">
    <location>
        <begin position="255"/>
        <end position="295"/>
    </location>
</feature>
<feature type="domain" description="VIT" evidence="2">
    <location>
        <begin position="1"/>
        <end position="117"/>
    </location>
</feature>
<proteinExistence type="predicted"/>
<dbReference type="Proteomes" id="UP000694400">
    <property type="component" value="Chromosome 25"/>
</dbReference>
<dbReference type="PROSITE" id="PS51468">
    <property type="entry name" value="VIT"/>
    <property type="match status" value="1"/>
</dbReference>
<feature type="compositionally biased region" description="Gly residues" evidence="1">
    <location>
        <begin position="282"/>
        <end position="291"/>
    </location>
</feature>
<dbReference type="Ensembl" id="ENSAPLT00020022151.1">
    <property type="protein sequence ID" value="ENSAPLP00020020511.1"/>
    <property type="gene ID" value="ENSAPLG00020014429.1"/>
</dbReference>
<name>A0A8B9TFZ4_ANAPL</name>
<reference evidence="3" key="3">
    <citation type="submission" date="2025-09" db="UniProtKB">
        <authorList>
            <consortium name="Ensembl"/>
        </authorList>
    </citation>
    <scope>IDENTIFICATION</scope>
</reference>
<dbReference type="PANTHER" id="PTHR45737:SF6">
    <property type="entry name" value="VON WILLEBRAND FACTOR A DOMAIN-CONTAINING PROTEIN 5A"/>
    <property type="match status" value="1"/>
</dbReference>
<protein>
    <recommendedName>
        <fullName evidence="2">VIT domain-containing protein</fullName>
    </recommendedName>
</protein>
<dbReference type="PANTHER" id="PTHR45737">
    <property type="entry name" value="VON WILLEBRAND FACTOR A DOMAIN-CONTAINING PROTEIN 5A"/>
    <property type="match status" value="1"/>
</dbReference>
<reference evidence="3" key="1">
    <citation type="submission" date="2019-08" db="EMBL/GenBank/DDBJ databases">
        <title>Three high-quality genomes provides insights into domestication of ducks.</title>
        <authorList>
            <person name="Hou Z.C."/>
            <person name="Zhu F."/>
            <person name="Yin Z.T."/>
            <person name="Zhang F."/>
        </authorList>
    </citation>
    <scope>NUCLEOTIDE SEQUENCE [LARGE SCALE GENOMIC DNA]</scope>
</reference>
<dbReference type="AlphaFoldDB" id="A0A8B9TFZ4"/>
<organism evidence="3 4">
    <name type="scientific">Anas platyrhynchos</name>
    <name type="common">Mallard</name>
    <name type="synonym">Anas boschas</name>
    <dbReference type="NCBI Taxonomy" id="8839"/>
    <lineage>
        <taxon>Eukaryota</taxon>
        <taxon>Metazoa</taxon>
        <taxon>Chordata</taxon>
        <taxon>Craniata</taxon>
        <taxon>Vertebrata</taxon>
        <taxon>Euteleostomi</taxon>
        <taxon>Archelosauria</taxon>
        <taxon>Archosauria</taxon>
        <taxon>Dinosauria</taxon>
        <taxon>Saurischia</taxon>
        <taxon>Theropoda</taxon>
        <taxon>Coelurosauria</taxon>
        <taxon>Aves</taxon>
        <taxon>Neognathae</taxon>
        <taxon>Galloanserae</taxon>
        <taxon>Anseriformes</taxon>
        <taxon>Anatidae</taxon>
        <taxon>Anatinae</taxon>
        <taxon>Anas</taxon>
    </lineage>
</organism>
<evidence type="ECO:0000313" key="3">
    <source>
        <dbReference type="Ensembl" id="ENSAPLP00020020511.1"/>
    </source>
</evidence>
<evidence type="ECO:0000313" key="4">
    <source>
        <dbReference type="Proteomes" id="UP000694400"/>
    </source>
</evidence>
<sequence length="667" mass="73212">MLDLQQLPLCSAVVDVAIQDYVADVASELIYQNKSRTSSEVIFVFPLAPHMTIYSFQALNEDAKVQALLQDEVPAFRKEWGQTPEGHGMSSPWSVFACFLGSLSPGKEMVVTLRYVQELPRKLGGAAQFLLPATLHPHWNYYSEDCVIVSTMFLPAAWNCHNNKPYYSLLLTASLQSPRGVVNAEANCALTPLIYTAQDHSAAQVWPPEGSLLGDPLVLVTLSPSIPDAMPGQCQSGEFIFLLDTTFLERAQVPPQNRDQTRFGEQAEREQSQGRMFETQTWGGGGGGRQGETGQSVEYTQDNLTKAMQRIPSTSSCLGDADLLGTLRTIYNTPQPHGHARQVWPSGTPHIPVLSKEFRQRGRMLNSNGAPKVWCLALSTQVLNCLKRALKPAAEGVSLSWTLPLGLEAEVLGGTPRSIFQGEHIHLYAKIRGEAQGENLGVQDQSLSTFLQHGEKPGSWASPHSVPRLAGHRLAARCLLGCCWQTLLSGSGDEPRQRAVEISLTSGIICPFTSYVGVRTSQWVTWYQGKERCLGERSGGVSPWDVLIPQEPEPQPQGTPIIVLLQVTEPSIWATVLAVTWLQKKNRYYQGLCELLEAKAVTWLCSRAGESCFPDLHRTASSLLSPVRPTRGLIVFSFVFIPSKVFTVMGRESSGLLLCSSAMLGKP</sequence>
<dbReference type="InterPro" id="IPR013694">
    <property type="entry name" value="VIT"/>
</dbReference>
<evidence type="ECO:0000259" key="2">
    <source>
        <dbReference type="PROSITE" id="PS51468"/>
    </source>
</evidence>
<evidence type="ECO:0000256" key="1">
    <source>
        <dbReference type="SAM" id="MobiDB-lite"/>
    </source>
</evidence>
<dbReference type="Pfam" id="PF08487">
    <property type="entry name" value="VIT"/>
    <property type="match status" value="1"/>
</dbReference>
<feature type="compositionally biased region" description="Basic and acidic residues" evidence="1">
    <location>
        <begin position="259"/>
        <end position="272"/>
    </location>
</feature>
<accession>A0A8B9TFZ4</accession>
<reference evidence="3" key="2">
    <citation type="submission" date="2025-08" db="UniProtKB">
        <authorList>
            <consortium name="Ensembl"/>
        </authorList>
    </citation>
    <scope>IDENTIFICATION</scope>
</reference>